<evidence type="ECO:0000313" key="3">
    <source>
        <dbReference type="EMBL" id="MBJ8349146.1"/>
    </source>
</evidence>
<comment type="caution">
    <text evidence="3">The sequence shown here is derived from an EMBL/GenBank/DDBJ whole genome shotgun (WGS) entry which is preliminary data.</text>
</comment>
<dbReference type="Pfam" id="PF09902">
    <property type="entry name" value="DUF2129"/>
    <property type="match status" value="1"/>
</dbReference>
<dbReference type="EMBL" id="JAENBP010000001">
    <property type="protein sequence ID" value="MBJ8349146.1"/>
    <property type="molecule type" value="Genomic_DNA"/>
</dbReference>
<dbReference type="InterPro" id="IPR016979">
    <property type="entry name" value="DUF2129"/>
</dbReference>
<proteinExistence type="inferred from homology"/>
<protein>
    <recommendedName>
        <fullName evidence="2">UPF0298 protein JHK64_00690</fullName>
    </recommendedName>
</protein>
<evidence type="ECO:0000313" key="4">
    <source>
        <dbReference type="Proteomes" id="UP000644875"/>
    </source>
</evidence>
<evidence type="ECO:0000256" key="1">
    <source>
        <dbReference type="ARBA" id="ARBA00022490"/>
    </source>
</evidence>
<keyword evidence="4" id="KW-1185">Reference proteome</keyword>
<comment type="subcellular location">
    <subcellularLocation>
        <location evidence="2">Cytoplasm</location>
    </subcellularLocation>
</comment>
<dbReference type="GO" id="GO:0005737">
    <property type="term" value="C:cytoplasm"/>
    <property type="evidence" value="ECO:0007669"/>
    <property type="project" value="UniProtKB-SubCell"/>
</dbReference>
<dbReference type="RefSeq" id="WP_199567077.1">
    <property type="nucleotide sequence ID" value="NZ_JAENBP010000001.1"/>
</dbReference>
<reference evidence="3 4" key="1">
    <citation type="journal article" date="2021" name="Int. J. Syst. Evol. Microbiol.">
        <title>Streptococcus vicugnae sp. nov., isolated from faeces of alpacas (Vicugna pacos) and cattle (Bos taurus), Streptococcus zalophi sp. nov., and Streptococcus pacificus sp. nov., isolated from respiratory tract of California sea lions (Zalophus californianus).</title>
        <authorList>
            <person name="Volokhov D.V."/>
            <person name="Zagorodnyaya T.A."/>
            <person name="Shen Z."/>
            <person name="Blom J."/>
            <person name="Furtak V.A."/>
            <person name="Eisenberg T."/>
            <person name="Fan P."/>
            <person name="Jeong K.C."/>
            <person name="Gao Y."/>
            <person name="Zhang S."/>
            <person name="Amselle M."/>
        </authorList>
    </citation>
    <scope>NUCLEOTIDE SEQUENCE [LARGE SCALE GENOMIC DNA]</scope>
    <source>
        <strain evidence="4">CSL7508-lung</strain>
    </source>
</reference>
<organism evidence="3 4">
    <name type="scientific">Streptococcus zalophi</name>
    <dbReference type="NCBI Taxonomy" id="640031"/>
    <lineage>
        <taxon>Bacteria</taxon>
        <taxon>Bacillati</taxon>
        <taxon>Bacillota</taxon>
        <taxon>Bacilli</taxon>
        <taxon>Lactobacillales</taxon>
        <taxon>Streptococcaceae</taxon>
        <taxon>Streptococcus</taxon>
    </lineage>
</organism>
<dbReference type="AlphaFoldDB" id="A0A934P8Y7"/>
<dbReference type="HAMAP" id="MF_01126">
    <property type="entry name" value="UPF0298"/>
    <property type="match status" value="1"/>
</dbReference>
<dbReference type="Proteomes" id="UP000644875">
    <property type="component" value="Unassembled WGS sequence"/>
</dbReference>
<comment type="similarity">
    <text evidence="2">Belongs to the UPF0298 family.</text>
</comment>
<dbReference type="PIRSF" id="PIRSF031653">
    <property type="entry name" value="UCP031653"/>
    <property type="match status" value="1"/>
</dbReference>
<accession>A0A934P8Y7</accession>
<dbReference type="NCBIfam" id="NF002631">
    <property type="entry name" value="PRK02302.1"/>
    <property type="match status" value="1"/>
</dbReference>
<evidence type="ECO:0000256" key="2">
    <source>
        <dbReference type="HAMAP-Rule" id="MF_01126"/>
    </source>
</evidence>
<keyword evidence="1 2" id="KW-0963">Cytoplasm</keyword>
<sequence length="83" mass="10152">MFDKTNRVGIIVHLYYNRDAKKIMKYGDCLYHSRRMRYLVLYVNQDEVDSLVVKLKELKFVKEVYPSYFEDIDFNFVGNLWEK</sequence>
<gene>
    <name evidence="3" type="ORF">JHK64_00690</name>
</gene>
<name>A0A934P8Y7_9STRE</name>